<evidence type="ECO:0000256" key="1">
    <source>
        <dbReference type="SAM" id="MobiDB-lite"/>
    </source>
</evidence>
<dbReference type="AlphaFoldDB" id="A0A7Y9LKH2"/>
<protein>
    <submittedName>
        <fullName evidence="3">Uncharacterized protein</fullName>
    </submittedName>
</protein>
<feature type="signal peptide" evidence="2">
    <location>
        <begin position="1"/>
        <end position="25"/>
    </location>
</feature>
<feature type="compositionally biased region" description="Low complexity" evidence="1">
    <location>
        <begin position="151"/>
        <end position="162"/>
    </location>
</feature>
<keyword evidence="4" id="KW-1185">Reference proteome</keyword>
<feature type="region of interest" description="Disordered" evidence="1">
    <location>
        <begin position="31"/>
        <end position="162"/>
    </location>
</feature>
<feature type="compositionally biased region" description="Polar residues" evidence="1">
    <location>
        <begin position="31"/>
        <end position="41"/>
    </location>
</feature>
<evidence type="ECO:0000256" key="2">
    <source>
        <dbReference type="SAM" id="SignalP"/>
    </source>
</evidence>
<keyword evidence="2" id="KW-0732">Signal</keyword>
<evidence type="ECO:0000313" key="4">
    <source>
        <dbReference type="Proteomes" id="UP000542125"/>
    </source>
</evidence>
<name>A0A7Y9LKH2_9BURK</name>
<reference evidence="3 4" key="1">
    <citation type="submission" date="2020-07" db="EMBL/GenBank/DDBJ databases">
        <title>Genomic Encyclopedia of Type Strains, Phase IV (KMG-V): Genome sequencing to study the core and pangenomes of soil and plant-associated prokaryotes.</title>
        <authorList>
            <person name="Whitman W."/>
        </authorList>
    </citation>
    <scope>NUCLEOTIDE SEQUENCE [LARGE SCALE GENOMIC DNA]</scope>
    <source>
        <strain evidence="3 4">SAS40</strain>
    </source>
</reference>
<evidence type="ECO:0000313" key="3">
    <source>
        <dbReference type="EMBL" id="NYE82949.1"/>
    </source>
</evidence>
<accession>A0A7Y9LKH2</accession>
<feature type="chain" id="PRO_5031056241" evidence="2">
    <location>
        <begin position="26"/>
        <end position="162"/>
    </location>
</feature>
<dbReference type="RefSeq" id="WP_179586231.1">
    <property type="nucleotide sequence ID" value="NZ_JACBYR010000001.1"/>
</dbReference>
<feature type="compositionally biased region" description="Polar residues" evidence="1">
    <location>
        <begin position="118"/>
        <end position="127"/>
    </location>
</feature>
<proteinExistence type="predicted"/>
<dbReference type="Proteomes" id="UP000542125">
    <property type="component" value="Unassembled WGS sequence"/>
</dbReference>
<organism evidence="3 4">
    <name type="scientific">Pigmentiphaga litoralis</name>
    <dbReference type="NCBI Taxonomy" id="516702"/>
    <lineage>
        <taxon>Bacteria</taxon>
        <taxon>Pseudomonadati</taxon>
        <taxon>Pseudomonadota</taxon>
        <taxon>Betaproteobacteria</taxon>
        <taxon>Burkholderiales</taxon>
        <taxon>Alcaligenaceae</taxon>
        <taxon>Pigmentiphaga</taxon>
    </lineage>
</organism>
<comment type="caution">
    <text evidence="3">The sequence shown here is derived from an EMBL/GenBank/DDBJ whole genome shotgun (WGS) entry which is preliminary data.</text>
</comment>
<dbReference type="EMBL" id="JACBYR010000001">
    <property type="protein sequence ID" value="NYE82949.1"/>
    <property type="molecule type" value="Genomic_DNA"/>
</dbReference>
<sequence length="162" mass="15945">MKHSNFVKKAMFAAIIGAASTVAFAQTDTTAAPGSANTKMTQGGPAVGDGQQGGAKTGKTGSDRAQKAPGAAAVGRSADSTMPKTRSPAPGSNGPLVNDNYVQGGANTGKTGSDRTMKSGTTANVTRPSDKMDPDRPGTPGGPYTSDANQGGAKTGKTASGK</sequence>
<gene>
    <name evidence="3" type="ORF">FHW18_002220</name>
</gene>
<feature type="compositionally biased region" description="Gly residues" evidence="1">
    <location>
        <begin position="45"/>
        <end position="56"/>
    </location>
</feature>